<dbReference type="InterPro" id="IPR000131">
    <property type="entry name" value="ATP_synth_F1_gsu"/>
</dbReference>
<dbReference type="CDD" id="cd12151">
    <property type="entry name" value="F1-ATPase_gamma"/>
    <property type="match status" value="1"/>
</dbReference>
<keyword evidence="7" id="KW-0472">Membrane</keyword>
<dbReference type="Gene3D" id="3.40.1380.10">
    <property type="match status" value="1"/>
</dbReference>
<reference evidence="10 11" key="1">
    <citation type="journal article" date="2010" name="Int. J. Syst. Evol. Microbiol.">
        <title>Thiohalobacter thiocyanaticus gen. nov., sp. nov., a moderately halophilic, sulfur-oxidizing gammaproteobacterium from hypersaline lakes, that utilizes thiocyanate.</title>
        <authorList>
            <person name="Sorokin D.Y."/>
            <person name="Kovaleva O.L."/>
            <person name="Tourova T.P."/>
            <person name="Muyzer G."/>
        </authorList>
    </citation>
    <scope>NUCLEOTIDE SEQUENCE [LARGE SCALE GENOMIC DNA]</scope>
    <source>
        <strain evidence="10 11">Hrh1</strain>
    </source>
</reference>
<evidence type="ECO:0000256" key="7">
    <source>
        <dbReference type="ARBA" id="ARBA00023136"/>
    </source>
</evidence>
<accession>A0A426QGZ7</accession>
<evidence type="ECO:0000256" key="8">
    <source>
        <dbReference type="ARBA" id="ARBA00023196"/>
    </source>
</evidence>
<evidence type="ECO:0000256" key="9">
    <source>
        <dbReference type="ARBA" id="ARBA00023310"/>
    </source>
</evidence>
<comment type="subcellular location">
    <subcellularLocation>
        <location evidence="2">Membrane</location>
        <topology evidence="2">Peripheral membrane protein</topology>
    </subcellularLocation>
</comment>
<dbReference type="NCBIfam" id="TIGR03323">
    <property type="entry name" value="alt_F1F0_F1_gam"/>
    <property type="match status" value="1"/>
</dbReference>
<evidence type="ECO:0000256" key="4">
    <source>
        <dbReference type="ARBA" id="ARBA00022448"/>
    </source>
</evidence>
<comment type="function">
    <text evidence="1">Produces ATP from ADP in the presence of a proton gradient across the membrane. The gamma chain is believed to be important in regulating ATPase activity and the flow of protons through the CF(0) complex.</text>
</comment>
<sequence>MESLERLHRQLDSLDELRTVVRTMKALSAASIRQYEQAVTALSGYYRTIEQGLQAVFREMEPPAPAAGQKRSAQRSAAIVFGSDHGLCGRFNEDIASCTLEHMDTKPAPREDRLILAVGARVVASLEQQGQKIEADFPAPGSAARITAAVEEILLQVDAWREQAGVHSVHLFYNRHSSGRGYRPTEIELLPIDLRRFHRLRAAPWPSRSLPAFSMEREVLLSRLLHQYLFVSIFRACAESQASEHASRLAAMQSAERNLDERLEEVTLSFRRARQNAITSELLDVVTGFEAITTGSNQG</sequence>
<protein>
    <submittedName>
        <fullName evidence="10">F0F1 ATP synthase subunit gamma</fullName>
    </submittedName>
</protein>
<dbReference type="OrthoDB" id="9812769at2"/>
<evidence type="ECO:0000313" key="10">
    <source>
        <dbReference type="EMBL" id="RRQ21013.1"/>
    </source>
</evidence>
<evidence type="ECO:0000256" key="1">
    <source>
        <dbReference type="ARBA" id="ARBA00003456"/>
    </source>
</evidence>
<dbReference type="GO" id="GO:0045259">
    <property type="term" value="C:proton-transporting ATP synthase complex"/>
    <property type="evidence" value="ECO:0007669"/>
    <property type="project" value="UniProtKB-KW"/>
</dbReference>
<gene>
    <name evidence="10" type="ORF">D6C00_02870</name>
</gene>
<dbReference type="PANTHER" id="PTHR11693">
    <property type="entry name" value="ATP SYNTHASE GAMMA CHAIN"/>
    <property type="match status" value="1"/>
</dbReference>
<keyword evidence="11" id="KW-1185">Reference proteome</keyword>
<keyword evidence="8" id="KW-0139">CF(1)</keyword>
<dbReference type="SUPFAM" id="SSF52943">
    <property type="entry name" value="ATP synthase (F1-ATPase), gamma subunit"/>
    <property type="match status" value="1"/>
</dbReference>
<evidence type="ECO:0000256" key="3">
    <source>
        <dbReference type="ARBA" id="ARBA00007681"/>
    </source>
</evidence>
<dbReference type="GO" id="GO:0046933">
    <property type="term" value="F:proton-transporting ATP synthase activity, rotational mechanism"/>
    <property type="evidence" value="ECO:0007669"/>
    <property type="project" value="InterPro"/>
</dbReference>
<dbReference type="InterPro" id="IPR035968">
    <property type="entry name" value="ATP_synth_F1_ATPase_gsu"/>
</dbReference>
<evidence type="ECO:0000313" key="11">
    <source>
        <dbReference type="Proteomes" id="UP000287798"/>
    </source>
</evidence>
<organism evidence="10 11">
    <name type="scientific">Thiohalobacter thiocyanaticus</name>
    <dbReference type="NCBI Taxonomy" id="585455"/>
    <lineage>
        <taxon>Bacteria</taxon>
        <taxon>Pseudomonadati</taxon>
        <taxon>Pseudomonadota</taxon>
        <taxon>Gammaproteobacteria</taxon>
        <taxon>Thiohalobacterales</taxon>
        <taxon>Thiohalobacteraceae</taxon>
        <taxon>Thiohalobacter</taxon>
    </lineage>
</organism>
<evidence type="ECO:0000256" key="6">
    <source>
        <dbReference type="ARBA" id="ARBA00023065"/>
    </source>
</evidence>
<dbReference type="PANTHER" id="PTHR11693:SF22">
    <property type="entry name" value="ATP SYNTHASE SUBUNIT GAMMA, MITOCHONDRIAL"/>
    <property type="match status" value="1"/>
</dbReference>
<dbReference type="AlphaFoldDB" id="A0A426QGZ7"/>
<keyword evidence="4" id="KW-0813">Transport</keyword>
<dbReference type="EMBL" id="QZMU01000001">
    <property type="protein sequence ID" value="RRQ21013.1"/>
    <property type="molecule type" value="Genomic_DNA"/>
</dbReference>
<dbReference type="InterPro" id="IPR017709">
    <property type="entry name" value="Alt_ATP_synth_F1_gsu"/>
</dbReference>
<keyword evidence="6" id="KW-0406">Ion transport</keyword>
<dbReference type="RefSeq" id="WP_125180226.1">
    <property type="nucleotide sequence ID" value="NZ_QZMU01000001.1"/>
</dbReference>
<dbReference type="Proteomes" id="UP000287798">
    <property type="component" value="Unassembled WGS sequence"/>
</dbReference>
<name>A0A426QGZ7_9GAMM</name>
<dbReference type="Pfam" id="PF00231">
    <property type="entry name" value="ATP-synt"/>
    <property type="match status" value="1"/>
</dbReference>
<evidence type="ECO:0000256" key="2">
    <source>
        <dbReference type="ARBA" id="ARBA00004170"/>
    </source>
</evidence>
<comment type="similarity">
    <text evidence="3">Belongs to the ATPase gamma chain family.</text>
</comment>
<keyword evidence="9" id="KW-0066">ATP synthesis</keyword>
<comment type="caution">
    <text evidence="10">The sequence shown here is derived from an EMBL/GenBank/DDBJ whole genome shotgun (WGS) entry which is preliminary data.</text>
</comment>
<proteinExistence type="inferred from homology"/>
<dbReference type="PRINTS" id="PR00126">
    <property type="entry name" value="ATPASEGAMMA"/>
</dbReference>
<keyword evidence="5" id="KW-0375">Hydrogen ion transport</keyword>
<dbReference type="Gene3D" id="1.10.287.80">
    <property type="entry name" value="ATP synthase, gamma subunit, helix hairpin domain"/>
    <property type="match status" value="1"/>
</dbReference>
<evidence type="ECO:0000256" key="5">
    <source>
        <dbReference type="ARBA" id="ARBA00022781"/>
    </source>
</evidence>